<proteinExistence type="predicted"/>
<dbReference type="InterPro" id="IPR054254">
    <property type="entry name" value="DUF6985"/>
</dbReference>
<dbReference type="AlphaFoldDB" id="A0A6C2UTG2"/>
<reference evidence="2 3" key="1">
    <citation type="submission" date="2019-04" db="EMBL/GenBank/DDBJ databases">
        <authorList>
            <person name="Van Vliet M D."/>
        </authorList>
    </citation>
    <scope>NUCLEOTIDE SEQUENCE [LARGE SCALE GENOMIC DNA]</scope>
    <source>
        <strain evidence="2 3">F21</strain>
    </source>
</reference>
<dbReference type="EMBL" id="CAAHFH010000002">
    <property type="protein sequence ID" value="VGO22196.1"/>
    <property type="molecule type" value="Genomic_DNA"/>
</dbReference>
<evidence type="ECO:0000313" key="3">
    <source>
        <dbReference type="Proteomes" id="UP000346198"/>
    </source>
</evidence>
<evidence type="ECO:0000313" key="2">
    <source>
        <dbReference type="EMBL" id="VGO22196.1"/>
    </source>
</evidence>
<sequence length="153" mass="17317">MYKTTTDSAFGAMKFDYGWCKEEDISFFGKTITVEVLAEAEVGQPISDIQRNLYTRFCNEIKTLSATALEALRAYYSENHPFIIMQMDFPGKLPEPDRITDIDLINMVIPKTVFFPQDNLYAILCDSPWEPQEGLAIIICDDAVSIGIQSEVL</sequence>
<name>A0A6C2UTG2_9BACT</name>
<organism evidence="2 3">
    <name type="scientific">Pontiella sulfatireligans</name>
    <dbReference type="NCBI Taxonomy" id="2750658"/>
    <lineage>
        <taxon>Bacteria</taxon>
        <taxon>Pseudomonadati</taxon>
        <taxon>Kiritimatiellota</taxon>
        <taxon>Kiritimatiellia</taxon>
        <taxon>Kiritimatiellales</taxon>
        <taxon>Pontiellaceae</taxon>
        <taxon>Pontiella</taxon>
    </lineage>
</organism>
<accession>A0A6C2UTG2</accession>
<dbReference type="RefSeq" id="WP_136063596.1">
    <property type="nucleotide sequence ID" value="NZ_CAAHFH010000002.1"/>
</dbReference>
<evidence type="ECO:0000259" key="1">
    <source>
        <dbReference type="Pfam" id="PF22481"/>
    </source>
</evidence>
<dbReference type="Proteomes" id="UP000346198">
    <property type="component" value="Unassembled WGS sequence"/>
</dbReference>
<feature type="domain" description="DUF6985" evidence="1">
    <location>
        <begin position="10"/>
        <end position="145"/>
    </location>
</feature>
<dbReference type="Pfam" id="PF22481">
    <property type="entry name" value="DUF6985"/>
    <property type="match status" value="1"/>
</dbReference>
<keyword evidence="3" id="KW-1185">Reference proteome</keyword>
<gene>
    <name evidence="2" type="ORF">SCARR_04278</name>
</gene>
<protein>
    <recommendedName>
        <fullName evidence="1">DUF6985 domain-containing protein</fullName>
    </recommendedName>
</protein>